<name>A2F6Y6_TRIV3</name>
<dbReference type="AlphaFoldDB" id="A2F6Y6"/>
<sequence>MFGKLEVKLIPRKNSDGNRIKKKNGNPLQRLNVESSAHLHDIARYIYNLAFQKEDPHFEIGLYLSSNGVESKLPLTLTVGEFAFITHQTNSVEIKYSYNKVHIDEPPRPVPPPPPPQSKITQQDIIAQLQPTFLPPLPSQHPIPEVNETKALDSVMKPQEYNPPSIRFGEGMSNILFSTGLTLWNDSFGPVPMEKKNSNPSTGEKNSTPESECLKNQLESLMQQGKH</sequence>
<dbReference type="Proteomes" id="UP000001542">
    <property type="component" value="Unassembled WGS sequence"/>
</dbReference>
<dbReference type="InParanoid" id="A2F6Y6"/>
<evidence type="ECO:0000313" key="2">
    <source>
        <dbReference type="EMBL" id="EAX99347.1"/>
    </source>
</evidence>
<reference evidence="2" key="2">
    <citation type="journal article" date="2007" name="Science">
        <title>Draft genome sequence of the sexually transmitted pathogen Trichomonas vaginalis.</title>
        <authorList>
            <person name="Carlton J.M."/>
            <person name="Hirt R.P."/>
            <person name="Silva J.C."/>
            <person name="Delcher A.L."/>
            <person name="Schatz M."/>
            <person name="Zhao Q."/>
            <person name="Wortman J.R."/>
            <person name="Bidwell S.L."/>
            <person name="Alsmark U.C.M."/>
            <person name="Besteiro S."/>
            <person name="Sicheritz-Ponten T."/>
            <person name="Noel C.J."/>
            <person name="Dacks J.B."/>
            <person name="Foster P.G."/>
            <person name="Simillion C."/>
            <person name="Van de Peer Y."/>
            <person name="Miranda-Saavedra D."/>
            <person name="Barton G.J."/>
            <person name="Westrop G.D."/>
            <person name="Mueller S."/>
            <person name="Dessi D."/>
            <person name="Fiori P.L."/>
            <person name="Ren Q."/>
            <person name="Paulsen I."/>
            <person name="Zhang H."/>
            <person name="Bastida-Corcuera F.D."/>
            <person name="Simoes-Barbosa A."/>
            <person name="Brown M.T."/>
            <person name="Hayes R.D."/>
            <person name="Mukherjee M."/>
            <person name="Okumura C.Y."/>
            <person name="Schneider R."/>
            <person name="Smith A.J."/>
            <person name="Vanacova S."/>
            <person name="Villalvazo M."/>
            <person name="Haas B.J."/>
            <person name="Pertea M."/>
            <person name="Feldblyum T.V."/>
            <person name="Utterback T.R."/>
            <person name="Shu C.L."/>
            <person name="Osoegawa K."/>
            <person name="de Jong P.J."/>
            <person name="Hrdy I."/>
            <person name="Horvathova L."/>
            <person name="Zubacova Z."/>
            <person name="Dolezal P."/>
            <person name="Malik S.B."/>
            <person name="Logsdon J.M. Jr."/>
            <person name="Henze K."/>
            <person name="Gupta A."/>
            <person name="Wang C.C."/>
            <person name="Dunne R.L."/>
            <person name="Upcroft J.A."/>
            <person name="Upcroft P."/>
            <person name="White O."/>
            <person name="Salzberg S.L."/>
            <person name="Tang P."/>
            <person name="Chiu C.-H."/>
            <person name="Lee Y.-S."/>
            <person name="Embley T.M."/>
            <person name="Coombs G.H."/>
            <person name="Mottram J.C."/>
            <person name="Tachezy J."/>
            <person name="Fraser-Liggett C.M."/>
            <person name="Johnson P.J."/>
        </authorList>
    </citation>
    <scope>NUCLEOTIDE SEQUENCE [LARGE SCALE GENOMIC DNA]</scope>
    <source>
        <strain evidence="2">G3</strain>
    </source>
</reference>
<gene>
    <name evidence="2" type="ORF">TVAG_182040</name>
</gene>
<evidence type="ECO:0000313" key="3">
    <source>
        <dbReference type="Proteomes" id="UP000001542"/>
    </source>
</evidence>
<dbReference type="EMBL" id="DS113641">
    <property type="protein sequence ID" value="EAX99347.1"/>
    <property type="molecule type" value="Genomic_DNA"/>
</dbReference>
<proteinExistence type="predicted"/>
<feature type="compositionally biased region" description="Polar residues" evidence="1">
    <location>
        <begin position="198"/>
        <end position="210"/>
    </location>
</feature>
<keyword evidence="3" id="KW-1185">Reference proteome</keyword>
<dbReference type="RefSeq" id="XP_001312277.1">
    <property type="nucleotide sequence ID" value="XM_001312276.1"/>
</dbReference>
<evidence type="ECO:0000256" key="1">
    <source>
        <dbReference type="SAM" id="MobiDB-lite"/>
    </source>
</evidence>
<feature type="region of interest" description="Disordered" evidence="1">
    <location>
        <begin position="189"/>
        <end position="227"/>
    </location>
</feature>
<dbReference type="KEGG" id="tva:4757153"/>
<protein>
    <submittedName>
        <fullName evidence="2">Uncharacterized protein</fullName>
    </submittedName>
</protein>
<accession>A2F6Y6</accession>
<organism evidence="2 3">
    <name type="scientific">Trichomonas vaginalis (strain ATCC PRA-98 / G3)</name>
    <dbReference type="NCBI Taxonomy" id="412133"/>
    <lineage>
        <taxon>Eukaryota</taxon>
        <taxon>Metamonada</taxon>
        <taxon>Parabasalia</taxon>
        <taxon>Trichomonadida</taxon>
        <taxon>Trichomonadidae</taxon>
        <taxon>Trichomonas</taxon>
    </lineage>
</organism>
<dbReference type="VEuPathDB" id="TrichDB:TVAGG3_0007280"/>
<feature type="compositionally biased region" description="Polar residues" evidence="1">
    <location>
        <begin position="217"/>
        <end position="227"/>
    </location>
</feature>
<reference evidence="2" key="1">
    <citation type="submission" date="2006-10" db="EMBL/GenBank/DDBJ databases">
        <authorList>
            <person name="Amadeo P."/>
            <person name="Zhao Q."/>
            <person name="Wortman J."/>
            <person name="Fraser-Liggett C."/>
            <person name="Carlton J."/>
        </authorList>
    </citation>
    <scope>NUCLEOTIDE SEQUENCE</scope>
    <source>
        <strain evidence="2">G3</strain>
    </source>
</reference>
<dbReference type="VEuPathDB" id="TrichDB:TVAG_182040"/>